<accession>A0ABS1SAU2</accession>
<gene>
    <name evidence="3" type="ORF">JL111_17220</name>
</gene>
<dbReference type="Pfam" id="PF07486">
    <property type="entry name" value="Hydrolase_2"/>
    <property type="match status" value="1"/>
</dbReference>
<sequence length="250" mass="27695">MIREILVTAIALVAAWNSSSLLFARVDESQFRQPAPGVEARRSSLMPPPTLRVRRGTQPALSDNLSKAPAPMPSRLTLRRVSAPLPRPVQVRTVRPYPRPATAAQILEGSPIPLPPASLRNASDLSCVAVAIYHEARDQDDFGQRAVASVILQRAKLPHRWGATACATLDPTQFSFLTSRYDYPLIDDMEAWRKAVRVAARALVEGPMPELKGADHYHTTAVTPDWAPHMMRVRLIDDHIFYVDPRSSAL</sequence>
<protein>
    <submittedName>
        <fullName evidence="3">Cell wall hydrolase</fullName>
    </submittedName>
</protein>
<evidence type="ECO:0000259" key="2">
    <source>
        <dbReference type="Pfam" id="PF07486"/>
    </source>
</evidence>
<dbReference type="EMBL" id="JAESHT010000019">
    <property type="protein sequence ID" value="MBL3675219.1"/>
    <property type="molecule type" value="Genomic_DNA"/>
</dbReference>
<feature type="domain" description="Cell wall hydrolase SleB" evidence="2">
    <location>
        <begin position="141"/>
        <end position="242"/>
    </location>
</feature>
<keyword evidence="3" id="KW-0378">Hydrolase</keyword>
<dbReference type="InterPro" id="IPR042047">
    <property type="entry name" value="SleB_dom1"/>
</dbReference>
<feature type="region of interest" description="Disordered" evidence="1">
    <location>
        <begin position="33"/>
        <end position="69"/>
    </location>
</feature>
<dbReference type="Gene3D" id="1.10.10.2520">
    <property type="entry name" value="Cell wall hydrolase SleB, domain 1"/>
    <property type="match status" value="1"/>
</dbReference>
<name>A0ABS1SAU2_9RHOB</name>
<evidence type="ECO:0000313" key="4">
    <source>
        <dbReference type="Proteomes" id="UP000644749"/>
    </source>
</evidence>
<organism evidence="3 4">
    <name type="scientific">Paracoccus aerius</name>
    <dbReference type="NCBI Taxonomy" id="1915382"/>
    <lineage>
        <taxon>Bacteria</taxon>
        <taxon>Pseudomonadati</taxon>
        <taxon>Pseudomonadota</taxon>
        <taxon>Alphaproteobacteria</taxon>
        <taxon>Rhodobacterales</taxon>
        <taxon>Paracoccaceae</taxon>
        <taxon>Paracoccus</taxon>
    </lineage>
</organism>
<evidence type="ECO:0000313" key="3">
    <source>
        <dbReference type="EMBL" id="MBL3675219.1"/>
    </source>
</evidence>
<proteinExistence type="predicted"/>
<evidence type="ECO:0000256" key="1">
    <source>
        <dbReference type="SAM" id="MobiDB-lite"/>
    </source>
</evidence>
<keyword evidence="4" id="KW-1185">Reference proteome</keyword>
<comment type="caution">
    <text evidence="3">The sequence shown here is derived from an EMBL/GenBank/DDBJ whole genome shotgun (WGS) entry which is preliminary data.</text>
</comment>
<reference evidence="3 4" key="1">
    <citation type="submission" date="2021-01" db="EMBL/GenBank/DDBJ databases">
        <title>011410 draft genome.</title>
        <authorList>
            <person name="Lang L."/>
        </authorList>
    </citation>
    <scope>NUCLEOTIDE SEQUENCE [LARGE SCALE GENOMIC DNA]</scope>
    <source>
        <strain evidence="3 4">KCTC 42845</strain>
    </source>
</reference>
<dbReference type="Proteomes" id="UP000644749">
    <property type="component" value="Unassembled WGS sequence"/>
</dbReference>
<dbReference type="RefSeq" id="WP_191311961.1">
    <property type="nucleotide sequence ID" value="NZ_BNCL01000018.1"/>
</dbReference>
<dbReference type="GO" id="GO:0016787">
    <property type="term" value="F:hydrolase activity"/>
    <property type="evidence" value="ECO:0007669"/>
    <property type="project" value="UniProtKB-KW"/>
</dbReference>
<dbReference type="InterPro" id="IPR011105">
    <property type="entry name" value="Cell_wall_hydrolase_SleB"/>
</dbReference>